<comment type="caution">
    <text evidence="1">The sequence shown here is derived from an EMBL/GenBank/DDBJ whole genome shotgun (WGS) entry which is preliminary data.</text>
</comment>
<reference evidence="1" key="1">
    <citation type="submission" date="2023-04" db="EMBL/GenBank/DDBJ databases">
        <title>A chromosome-level genome assembly of the parasitoid wasp Eretmocerus hayati.</title>
        <authorList>
            <person name="Zhong Y."/>
            <person name="Liu S."/>
            <person name="Liu Y."/>
        </authorList>
    </citation>
    <scope>NUCLEOTIDE SEQUENCE</scope>
    <source>
        <strain evidence="1">ZJU_SS_LIU_2023</strain>
    </source>
</reference>
<evidence type="ECO:0000313" key="1">
    <source>
        <dbReference type="EMBL" id="KAJ8674579.1"/>
    </source>
</evidence>
<name>A0ACC2NU05_9HYME</name>
<accession>A0ACC2NU05</accession>
<dbReference type="Proteomes" id="UP001239111">
    <property type="component" value="Chromosome 3"/>
</dbReference>
<sequence>MDKCSESKDLRLYTTVSPTQKIIFSSVEQPLLDWPSHRRQCLSPFYFAVPAASPMISKYPSRLAAPLKKSRYSSQRDPLLSHLGITGCPFARGNSSRYVHSPPLLLRYGPSRDIQSSRESAQHDSSFNESRKVLANASLS</sequence>
<proteinExistence type="predicted"/>
<protein>
    <submittedName>
        <fullName evidence="1">Uncharacterized protein</fullName>
    </submittedName>
</protein>
<gene>
    <name evidence="1" type="ORF">QAD02_005841</name>
</gene>
<evidence type="ECO:0000313" key="2">
    <source>
        <dbReference type="Proteomes" id="UP001239111"/>
    </source>
</evidence>
<keyword evidence="2" id="KW-1185">Reference proteome</keyword>
<dbReference type="EMBL" id="CM056743">
    <property type="protein sequence ID" value="KAJ8674579.1"/>
    <property type="molecule type" value="Genomic_DNA"/>
</dbReference>
<organism evidence="1 2">
    <name type="scientific">Eretmocerus hayati</name>
    <dbReference type="NCBI Taxonomy" id="131215"/>
    <lineage>
        <taxon>Eukaryota</taxon>
        <taxon>Metazoa</taxon>
        <taxon>Ecdysozoa</taxon>
        <taxon>Arthropoda</taxon>
        <taxon>Hexapoda</taxon>
        <taxon>Insecta</taxon>
        <taxon>Pterygota</taxon>
        <taxon>Neoptera</taxon>
        <taxon>Endopterygota</taxon>
        <taxon>Hymenoptera</taxon>
        <taxon>Apocrita</taxon>
        <taxon>Proctotrupomorpha</taxon>
        <taxon>Chalcidoidea</taxon>
        <taxon>Aphelinidae</taxon>
        <taxon>Aphelininae</taxon>
        <taxon>Eretmocerus</taxon>
    </lineage>
</organism>